<reference evidence="2" key="3">
    <citation type="submission" date="2022-06" db="UniProtKB">
        <authorList>
            <consortium name="EnsemblPlants"/>
        </authorList>
    </citation>
    <scope>IDENTIFICATION</scope>
</reference>
<evidence type="ECO:0000256" key="1">
    <source>
        <dbReference type="SAM" id="MobiDB-lite"/>
    </source>
</evidence>
<sequence>MDLDNESRNGDGHVNDHVDLADGYPLQVFYSTISGCRKHRPRAPPCTVKHCRPHQVARQHADRRHHRHDSSHGDA</sequence>
<name>A0A8R7QFB2_TRIUA</name>
<evidence type="ECO:0000313" key="2">
    <source>
        <dbReference type="EnsemblPlants" id="TuG1812G0500002411.01.T01.cds354687"/>
    </source>
</evidence>
<dbReference type="EnsemblPlants" id="TuG1812G0500002411.01.T01">
    <property type="protein sequence ID" value="TuG1812G0500002411.01.T01.cds354687"/>
    <property type="gene ID" value="TuG1812G0500002411.01"/>
</dbReference>
<accession>A0A8R7QFB2</accession>
<feature type="compositionally biased region" description="Basic residues" evidence="1">
    <location>
        <begin position="49"/>
        <end position="69"/>
    </location>
</feature>
<dbReference type="Proteomes" id="UP000015106">
    <property type="component" value="Chromosome 5"/>
</dbReference>
<reference evidence="2" key="2">
    <citation type="submission" date="2018-03" db="EMBL/GenBank/DDBJ databases">
        <title>The Triticum urartu genome reveals the dynamic nature of wheat genome evolution.</title>
        <authorList>
            <person name="Ling H."/>
            <person name="Ma B."/>
            <person name="Shi X."/>
            <person name="Liu H."/>
            <person name="Dong L."/>
            <person name="Sun H."/>
            <person name="Cao Y."/>
            <person name="Gao Q."/>
            <person name="Zheng S."/>
            <person name="Li Y."/>
            <person name="Yu Y."/>
            <person name="Du H."/>
            <person name="Qi M."/>
            <person name="Li Y."/>
            <person name="Yu H."/>
            <person name="Cui Y."/>
            <person name="Wang N."/>
            <person name="Chen C."/>
            <person name="Wu H."/>
            <person name="Zhao Y."/>
            <person name="Zhang J."/>
            <person name="Li Y."/>
            <person name="Zhou W."/>
            <person name="Zhang B."/>
            <person name="Hu W."/>
            <person name="Eijk M."/>
            <person name="Tang J."/>
            <person name="Witsenboer H."/>
            <person name="Zhao S."/>
            <person name="Li Z."/>
            <person name="Zhang A."/>
            <person name="Wang D."/>
            <person name="Liang C."/>
        </authorList>
    </citation>
    <scope>NUCLEOTIDE SEQUENCE [LARGE SCALE GENOMIC DNA]</scope>
    <source>
        <strain evidence="2">cv. G1812</strain>
    </source>
</reference>
<proteinExistence type="predicted"/>
<keyword evidence="3" id="KW-1185">Reference proteome</keyword>
<protein>
    <submittedName>
        <fullName evidence="2">Uncharacterized protein</fullName>
    </submittedName>
</protein>
<organism evidence="2 3">
    <name type="scientific">Triticum urartu</name>
    <name type="common">Red wild einkorn</name>
    <name type="synonym">Crithodium urartu</name>
    <dbReference type="NCBI Taxonomy" id="4572"/>
    <lineage>
        <taxon>Eukaryota</taxon>
        <taxon>Viridiplantae</taxon>
        <taxon>Streptophyta</taxon>
        <taxon>Embryophyta</taxon>
        <taxon>Tracheophyta</taxon>
        <taxon>Spermatophyta</taxon>
        <taxon>Magnoliopsida</taxon>
        <taxon>Liliopsida</taxon>
        <taxon>Poales</taxon>
        <taxon>Poaceae</taxon>
        <taxon>BOP clade</taxon>
        <taxon>Pooideae</taxon>
        <taxon>Triticodae</taxon>
        <taxon>Triticeae</taxon>
        <taxon>Triticinae</taxon>
        <taxon>Triticum</taxon>
    </lineage>
</organism>
<feature type="region of interest" description="Disordered" evidence="1">
    <location>
        <begin position="39"/>
        <end position="75"/>
    </location>
</feature>
<dbReference type="Gramene" id="TuG1812G0500002411.01.T01">
    <property type="protein sequence ID" value="TuG1812G0500002411.01.T01.cds354687"/>
    <property type="gene ID" value="TuG1812G0500002411.01"/>
</dbReference>
<reference evidence="3" key="1">
    <citation type="journal article" date="2013" name="Nature">
        <title>Draft genome of the wheat A-genome progenitor Triticum urartu.</title>
        <authorList>
            <person name="Ling H.Q."/>
            <person name="Zhao S."/>
            <person name="Liu D."/>
            <person name="Wang J."/>
            <person name="Sun H."/>
            <person name="Zhang C."/>
            <person name="Fan H."/>
            <person name="Li D."/>
            <person name="Dong L."/>
            <person name="Tao Y."/>
            <person name="Gao C."/>
            <person name="Wu H."/>
            <person name="Li Y."/>
            <person name="Cui Y."/>
            <person name="Guo X."/>
            <person name="Zheng S."/>
            <person name="Wang B."/>
            <person name="Yu K."/>
            <person name="Liang Q."/>
            <person name="Yang W."/>
            <person name="Lou X."/>
            <person name="Chen J."/>
            <person name="Feng M."/>
            <person name="Jian J."/>
            <person name="Zhang X."/>
            <person name="Luo G."/>
            <person name="Jiang Y."/>
            <person name="Liu J."/>
            <person name="Wang Z."/>
            <person name="Sha Y."/>
            <person name="Zhang B."/>
            <person name="Wu H."/>
            <person name="Tang D."/>
            <person name="Shen Q."/>
            <person name="Xue P."/>
            <person name="Zou S."/>
            <person name="Wang X."/>
            <person name="Liu X."/>
            <person name="Wang F."/>
            <person name="Yang Y."/>
            <person name="An X."/>
            <person name="Dong Z."/>
            <person name="Zhang K."/>
            <person name="Zhang X."/>
            <person name="Luo M.C."/>
            <person name="Dvorak J."/>
            <person name="Tong Y."/>
            <person name="Wang J."/>
            <person name="Yang H."/>
            <person name="Li Z."/>
            <person name="Wang D."/>
            <person name="Zhang A."/>
            <person name="Wang J."/>
        </authorList>
    </citation>
    <scope>NUCLEOTIDE SEQUENCE</scope>
    <source>
        <strain evidence="3">cv. G1812</strain>
    </source>
</reference>
<evidence type="ECO:0000313" key="3">
    <source>
        <dbReference type="Proteomes" id="UP000015106"/>
    </source>
</evidence>
<dbReference type="AlphaFoldDB" id="A0A8R7QFB2"/>